<gene>
    <name evidence="1" type="ORF">NCTC10207_02288</name>
</gene>
<sequence>MQYINADIRELGSFEEATNGFSFFGLYRDLFFGRTNVIVHAGYYP</sequence>
<evidence type="ECO:0000313" key="2">
    <source>
        <dbReference type="Proteomes" id="UP000282386"/>
    </source>
</evidence>
<reference evidence="1 2" key="1">
    <citation type="submission" date="2018-12" db="EMBL/GenBank/DDBJ databases">
        <authorList>
            <consortium name="Pathogen Informatics"/>
        </authorList>
    </citation>
    <scope>NUCLEOTIDE SEQUENCE [LARGE SCALE GENOMIC DNA]</scope>
    <source>
        <strain evidence="1 2">NCTC10207</strain>
    </source>
</reference>
<accession>A0A7Z9A7H8</accession>
<proteinExistence type="predicted"/>
<protein>
    <submittedName>
        <fullName evidence="1">Uncharacterized protein</fullName>
    </submittedName>
</protein>
<name>A0A7Z9A7H8_9MICC</name>
<dbReference type="EMBL" id="LR134479">
    <property type="protein sequence ID" value="VEI24854.1"/>
    <property type="molecule type" value="Genomic_DNA"/>
</dbReference>
<dbReference type="Proteomes" id="UP000282386">
    <property type="component" value="Chromosome"/>
</dbReference>
<organism evidence="1 2">
    <name type="scientific">Rothia aeria</name>
    <dbReference type="NCBI Taxonomy" id="172042"/>
    <lineage>
        <taxon>Bacteria</taxon>
        <taxon>Bacillati</taxon>
        <taxon>Actinomycetota</taxon>
        <taxon>Actinomycetes</taxon>
        <taxon>Micrococcales</taxon>
        <taxon>Micrococcaceae</taxon>
        <taxon>Rothia</taxon>
    </lineage>
</organism>
<dbReference type="AlphaFoldDB" id="A0A7Z9A7H8"/>
<evidence type="ECO:0000313" key="1">
    <source>
        <dbReference type="EMBL" id="VEI24854.1"/>
    </source>
</evidence>
<dbReference type="RefSeq" id="WP_023133131.1">
    <property type="nucleotide sequence ID" value="NZ_CAJPQC010000019.1"/>
</dbReference>